<sequence length="348" mass="39687">MRGGQTHWPQNTLRQWLVLQQSDNPSTDYYIRPRLQESGLPVSYKNIDKDLPHFGDLAPGTGVVIVRYLNSRWVSALRTHRSQLSQVAYFMDDDLLRPKHWVGLPRAYVKKLNKYCAAFIPDILALSSEYWFSTEELRQRYSFKTAQVISPRPLIGDAYGPSMLRPLRERDPIQMFYHGSATHHAEMEWLFPIIEALLKKCPDLHFELIGNHTINQKFRHLPRTRILHPLSWHNYISHCHTLHGHIGLAPILPSPFNGGRSHSKIYDIARCGAVGIYSTPSPYVDAIAHGEDGLLLKNDPDLWVETIHELVNDRARLNAMRATAIEKHAAPVVQSAAVLDQALHTAQA</sequence>
<proteinExistence type="predicted"/>
<evidence type="ECO:0000313" key="1">
    <source>
        <dbReference type="EMBL" id="OZI56407.1"/>
    </source>
</evidence>
<dbReference type="AlphaFoldDB" id="A0A261U4J3"/>
<evidence type="ECO:0000313" key="2">
    <source>
        <dbReference type="Proteomes" id="UP000216885"/>
    </source>
</evidence>
<gene>
    <name evidence="1" type="ORF">CAL20_13315</name>
</gene>
<organism evidence="1 2">
    <name type="scientific">Bordetella genomosp. 4</name>
    <dbReference type="NCBI Taxonomy" id="463044"/>
    <lineage>
        <taxon>Bacteria</taxon>
        <taxon>Pseudomonadati</taxon>
        <taxon>Pseudomonadota</taxon>
        <taxon>Betaproteobacteria</taxon>
        <taxon>Burkholderiales</taxon>
        <taxon>Alcaligenaceae</taxon>
        <taxon>Bordetella</taxon>
    </lineage>
</organism>
<evidence type="ECO:0008006" key="3">
    <source>
        <dbReference type="Google" id="ProtNLM"/>
    </source>
</evidence>
<keyword evidence="2" id="KW-1185">Reference proteome</keyword>
<dbReference type="Gene3D" id="3.40.50.2000">
    <property type="entry name" value="Glycogen Phosphorylase B"/>
    <property type="match status" value="1"/>
</dbReference>
<dbReference type="Proteomes" id="UP000216885">
    <property type="component" value="Unassembled WGS sequence"/>
</dbReference>
<protein>
    <recommendedName>
        <fullName evidence="3">Glycosyl transferase family 1 domain-containing protein</fullName>
    </recommendedName>
</protein>
<comment type="caution">
    <text evidence="1">The sequence shown here is derived from an EMBL/GenBank/DDBJ whole genome shotgun (WGS) entry which is preliminary data.</text>
</comment>
<dbReference type="EMBL" id="NEVQ01000013">
    <property type="protein sequence ID" value="OZI56407.1"/>
    <property type="molecule type" value="Genomic_DNA"/>
</dbReference>
<accession>A0A261U4J3</accession>
<name>A0A261U4J3_9BORD</name>
<reference evidence="1 2" key="1">
    <citation type="submission" date="2017-05" db="EMBL/GenBank/DDBJ databases">
        <title>Complete and WGS of Bordetella genogroups.</title>
        <authorList>
            <person name="Spilker T."/>
            <person name="LiPuma J."/>
        </authorList>
    </citation>
    <scope>NUCLEOTIDE SEQUENCE [LARGE SCALE GENOMIC DNA]</scope>
    <source>
        <strain evidence="1 2">AU9919</strain>
    </source>
</reference>
<dbReference type="SUPFAM" id="SSF53756">
    <property type="entry name" value="UDP-Glycosyltransferase/glycogen phosphorylase"/>
    <property type="match status" value="1"/>
</dbReference>